<feature type="non-terminal residue" evidence="1">
    <location>
        <position position="56"/>
    </location>
</feature>
<dbReference type="EMBL" id="MK072514">
    <property type="protein sequence ID" value="AYV86770.1"/>
    <property type="molecule type" value="Genomic_DNA"/>
</dbReference>
<reference evidence="1" key="1">
    <citation type="submission" date="2018-10" db="EMBL/GenBank/DDBJ databases">
        <title>Hidden diversity of soil giant viruses.</title>
        <authorList>
            <person name="Schulz F."/>
            <person name="Alteio L."/>
            <person name="Goudeau D."/>
            <person name="Ryan E.M."/>
            <person name="Malmstrom R.R."/>
            <person name="Blanchard J."/>
            <person name="Woyke T."/>
        </authorList>
    </citation>
    <scope>NUCLEOTIDE SEQUENCE</scope>
    <source>
        <strain evidence="1">SYV1</strain>
    </source>
</reference>
<name>A0A3G5AHW9_9VIRU</name>
<accession>A0A3G5AHW9</accession>
<gene>
    <name evidence="1" type="ORF">Sylvanvirus8_26</name>
</gene>
<proteinExistence type="predicted"/>
<protein>
    <submittedName>
        <fullName evidence="1">Uncharacterized protein</fullName>
    </submittedName>
</protein>
<sequence length="56" mass="6379">MSNFKPGTEIHKGFWKAVDSLWTPLLQHLCRLLHIISFPQQVSTNGPRGYSTKPTN</sequence>
<evidence type="ECO:0000313" key="1">
    <source>
        <dbReference type="EMBL" id="AYV86770.1"/>
    </source>
</evidence>
<organism evidence="1">
    <name type="scientific">Sylvanvirus sp</name>
    <dbReference type="NCBI Taxonomy" id="2487774"/>
    <lineage>
        <taxon>Viruses</taxon>
    </lineage>
</organism>